<gene>
    <name evidence="3" type="ORF">ACJ72_06773</name>
</gene>
<dbReference type="GO" id="GO:0005978">
    <property type="term" value="P:glycogen biosynthetic process"/>
    <property type="evidence" value="ECO:0007669"/>
    <property type="project" value="TreeGrafter"/>
</dbReference>
<comment type="pathway">
    <text evidence="1">Glycan biosynthesis; glycogen biosynthesis.</text>
</comment>
<dbReference type="SUPFAM" id="SSF81296">
    <property type="entry name" value="E set domains"/>
    <property type="match status" value="1"/>
</dbReference>
<dbReference type="STRING" id="1658172.A0A1B7NQ14"/>
<dbReference type="Pfam" id="PF02922">
    <property type="entry name" value="CBM_48"/>
    <property type="match status" value="1"/>
</dbReference>
<dbReference type="Gene3D" id="2.60.40.10">
    <property type="entry name" value="Immunoglobulins"/>
    <property type="match status" value="1"/>
</dbReference>
<feature type="domain" description="Glycoside hydrolase family 13 N-terminal" evidence="2">
    <location>
        <begin position="84"/>
        <end position="113"/>
    </location>
</feature>
<evidence type="ECO:0000313" key="3">
    <source>
        <dbReference type="EMBL" id="OAX78913.1"/>
    </source>
</evidence>
<dbReference type="EMBL" id="LGUA01001247">
    <property type="protein sequence ID" value="OAX78913.1"/>
    <property type="molecule type" value="Genomic_DNA"/>
</dbReference>
<reference evidence="3 4" key="1">
    <citation type="submission" date="2015-07" db="EMBL/GenBank/DDBJ databases">
        <title>Emmonsia species relationships and genome sequence.</title>
        <authorList>
            <person name="Cuomo C.A."/>
            <person name="Schwartz I.S."/>
            <person name="Kenyon C."/>
            <person name="de Hoog G.S."/>
            <person name="Govender N.P."/>
            <person name="Botha A."/>
            <person name="Moreno L."/>
            <person name="de Vries M."/>
            <person name="Munoz J.F."/>
            <person name="Stielow J.B."/>
        </authorList>
    </citation>
    <scope>NUCLEOTIDE SEQUENCE [LARGE SCALE GENOMIC DNA]</scope>
    <source>
        <strain evidence="3 4">CBS 136260</strain>
    </source>
</reference>
<dbReference type="InterPro" id="IPR004193">
    <property type="entry name" value="Glyco_hydro_13_N"/>
</dbReference>
<dbReference type="GO" id="GO:0005737">
    <property type="term" value="C:cytoplasm"/>
    <property type="evidence" value="ECO:0007669"/>
    <property type="project" value="TreeGrafter"/>
</dbReference>
<dbReference type="Proteomes" id="UP000091918">
    <property type="component" value="Unassembled WGS sequence"/>
</dbReference>
<dbReference type="Gene3D" id="3.20.20.80">
    <property type="entry name" value="Glycosidases"/>
    <property type="match status" value="1"/>
</dbReference>
<keyword evidence="4" id="KW-1185">Reference proteome</keyword>
<protein>
    <recommendedName>
        <fullName evidence="2">Glycoside hydrolase family 13 N-terminal domain-containing protein</fullName>
    </recommendedName>
</protein>
<evidence type="ECO:0000313" key="4">
    <source>
        <dbReference type="Proteomes" id="UP000091918"/>
    </source>
</evidence>
<dbReference type="GO" id="GO:0003844">
    <property type="term" value="F:1,4-alpha-glucan branching enzyme activity"/>
    <property type="evidence" value="ECO:0007669"/>
    <property type="project" value="TreeGrafter"/>
</dbReference>
<sequence length="116" mass="12914">MAPNQGLEDDIAAAVASETAPDGTEVHNATALWNDGNTGVIKLDPWLEPFTDSLRRRFSHTNRWIQTINETEGGLEVFSRGYEKFGFNVKDNGDIVYREWAPNAVDAHLIGDFSMC</sequence>
<evidence type="ECO:0000256" key="1">
    <source>
        <dbReference type="ARBA" id="ARBA00004964"/>
    </source>
</evidence>
<dbReference type="AlphaFoldDB" id="A0A1B7NQ14"/>
<dbReference type="InterPro" id="IPR013783">
    <property type="entry name" value="Ig-like_fold"/>
</dbReference>
<dbReference type="OrthoDB" id="196493at2759"/>
<dbReference type="InterPro" id="IPR014756">
    <property type="entry name" value="Ig_E-set"/>
</dbReference>
<organism evidence="3 4">
    <name type="scientific">Emergomyces africanus</name>
    <dbReference type="NCBI Taxonomy" id="1955775"/>
    <lineage>
        <taxon>Eukaryota</taxon>
        <taxon>Fungi</taxon>
        <taxon>Dikarya</taxon>
        <taxon>Ascomycota</taxon>
        <taxon>Pezizomycotina</taxon>
        <taxon>Eurotiomycetes</taxon>
        <taxon>Eurotiomycetidae</taxon>
        <taxon>Onygenales</taxon>
        <taxon>Ajellomycetaceae</taxon>
        <taxon>Emergomyces</taxon>
    </lineage>
</organism>
<comment type="caution">
    <text evidence="3">The sequence shown here is derived from an EMBL/GenBank/DDBJ whole genome shotgun (WGS) entry which is preliminary data.</text>
</comment>
<proteinExistence type="predicted"/>
<dbReference type="GO" id="GO:0004553">
    <property type="term" value="F:hydrolase activity, hydrolyzing O-glycosyl compounds"/>
    <property type="evidence" value="ECO:0007669"/>
    <property type="project" value="InterPro"/>
</dbReference>
<name>A0A1B7NQ14_9EURO</name>
<dbReference type="PANTHER" id="PTHR43651">
    <property type="entry name" value="1,4-ALPHA-GLUCAN-BRANCHING ENZYME"/>
    <property type="match status" value="1"/>
</dbReference>
<dbReference type="PANTHER" id="PTHR43651:SF3">
    <property type="entry name" value="1,4-ALPHA-GLUCAN-BRANCHING ENZYME"/>
    <property type="match status" value="1"/>
</dbReference>
<evidence type="ECO:0000259" key="2">
    <source>
        <dbReference type="Pfam" id="PF02922"/>
    </source>
</evidence>
<accession>A0A1B7NQ14</accession>